<feature type="domain" description="RxLR effector PexRD54 WY" evidence="8">
    <location>
        <begin position="187"/>
        <end position="227"/>
    </location>
</feature>
<evidence type="ECO:0000259" key="8">
    <source>
        <dbReference type="Pfam" id="PF22748"/>
    </source>
</evidence>
<feature type="chain" id="PRO_5042036818" description="RxLR effector PexRD54 WY domain-containing protein" evidence="7">
    <location>
        <begin position="25"/>
        <end position="464"/>
    </location>
</feature>
<dbReference type="GO" id="GO:0005576">
    <property type="term" value="C:extracellular region"/>
    <property type="evidence" value="ECO:0007669"/>
    <property type="project" value="UniProtKB-SubCell"/>
</dbReference>
<evidence type="ECO:0000256" key="1">
    <source>
        <dbReference type="ARBA" id="ARBA00004340"/>
    </source>
</evidence>
<evidence type="ECO:0000256" key="3">
    <source>
        <dbReference type="ARBA" id="ARBA00010400"/>
    </source>
</evidence>
<feature type="signal peptide" evidence="7">
    <location>
        <begin position="1"/>
        <end position="24"/>
    </location>
</feature>
<protein>
    <recommendedName>
        <fullName evidence="8">RxLR effector PexRD54 WY domain-containing protein</fullName>
    </recommendedName>
</protein>
<proteinExistence type="inferred from homology"/>
<keyword evidence="4" id="KW-0964">Secreted</keyword>
<evidence type="ECO:0000256" key="5">
    <source>
        <dbReference type="ARBA" id="ARBA00022729"/>
    </source>
</evidence>
<dbReference type="EMBL" id="JASMQC010000040">
    <property type="protein sequence ID" value="KAK1930248.1"/>
    <property type="molecule type" value="Genomic_DNA"/>
</dbReference>
<dbReference type="AlphaFoldDB" id="A0AAD9LBA1"/>
<organism evidence="9 10">
    <name type="scientific">Phytophthora citrophthora</name>
    <dbReference type="NCBI Taxonomy" id="4793"/>
    <lineage>
        <taxon>Eukaryota</taxon>
        <taxon>Sar</taxon>
        <taxon>Stramenopiles</taxon>
        <taxon>Oomycota</taxon>
        <taxon>Peronosporomycetes</taxon>
        <taxon>Peronosporales</taxon>
        <taxon>Peronosporaceae</taxon>
        <taxon>Phytophthora</taxon>
    </lineage>
</organism>
<evidence type="ECO:0000256" key="7">
    <source>
        <dbReference type="SAM" id="SignalP"/>
    </source>
</evidence>
<dbReference type="InterPro" id="IPR054463">
    <property type="entry name" value="PexRD54_WY"/>
</dbReference>
<evidence type="ECO:0000256" key="2">
    <source>
        <dbReference type="ARBA" id="ARBA00004613"/>
    </source>
</evidence>
<dbReference type="Pfam" id="PF22748">
    <property type="entry name" value="PexRD54_WY"/>
    <property type="match status" value="1"/>
</dbReference>
<accession>A0AAD9LBA1</accession>
<reference evidence="9" key="1">
    <citation type="submission" date="2023-08" db="EMBL/GenBank/DDBJ databases">
        <title>Reference Genome Resource for the Citrus Pathogen Phytophthora citrophthora.</title>
        <authorList>
            <person name="Moller H."/>
            <person name="Coetzee B."/>
            <person name="Rose L.J."/>
            <person name="Van Niekerk J.M."/>
        </authorList>
    </citation>
    <scope>NUCLEOTIDE SEQUENCE</scope>
    <source>
        <strain evidence="9">STE-U-9442</strain>
    </source>
</reference>
<evidence type="ECO:0000256" key="4">
    <source>
        <dbReference type="ARBA" id="ARBA00022525"/>
    </source>
</evidence>
<dbReference type="GO" id="GO:0043657">
    <property type="term" value="C:host cell"/>
    <property type="evidence" value="ECO:0007669"/>
    <property type="project" value="UniProtKB-SubCell"/>
</dbReference>
<name>A0AAD9LBA1_9STRA</name>
<keyword evidence="6" id="KW-0843">Virulence</keyword>
<comment type="similarity">
    <text evidence="3">Belongs to the RxLR effector family.</text>
</comment>
<dbReference type="Proteomes" id="UP001259832">
    <property type="component" value="Unassembled WGS sequence"/>
</dbReference>
<gene>
    <name evidence="9" type="ORF">P3T76_014208</name>
</gene>
<evidence type="ECO:0000313" key="10">
    <source>
        <dbReference type="Proteomes" id="UP001259832"/>
    </source>
</evidence>
<keyword evidence="5 7" id="KW-0732">Signal</keyword>
<sequence>MKSKLTQFCWLFLVFAAIPILCSAFASNSIAGIANTAFVGYPNDSEGVRHLRAENKVIADEEVTEVSEERAFESTTVAELAKPVVEMLSASAKSLLGKFKPKGKSADALFTHFQVASAKSNLFSSTQFESLARAVMKANAKNSAAADMAMTTTLAARYGDETLANMLVAAKHTKSTEAGATKLANAQLESWLTQGKTADDVFTVLKLDQKGNKLFESPAVNAWVSYVTKVGVDYPDQTVFKALQSRFDDAVLAKMLLETKNVKSTKNLADKFAEIQITDWMRNRKTTDDVLKLLKLDEEGGKLLQNPIINVWTSYVAYLIKDPYELVLFRLKIFYDDEALVKTLLSAKEVASTKSIAISTQGALFKDWISKGKTVDDVFNSLTLEAEGTKLFDSPLAAVWASYVTKLDDSTLAFSRLWRRFGDVQLAKMLSDANSQAKSRGMETFTERFLDLELQYGIWVMANC</sequence>
<keyword evidence="10" id="KW-1185">Reference proteome</keyword>
<comment type="caution">
    <text evidence="9">The sequence shown here is derived from an EMBL/GenBank/DDBJ whole genome shotgun (WGS) entry which is preliminary data.</text>
</comment>
<evidence type="ECO:0000313" key="9">
    <source>
        <dbReference type="EMBL" id="KAK1930248.1"/>
    </source>
</evidence>
<comment type="subcellular location">
    <subcellularLocation>
        <location evidence="1">Host cell</location>
    </subcellularLocation>
    <subcellularLocation>
        <location evidence="2">Secreted</location>
    </subcellularLocation>
</comment>
<evidence type="ECO:0000256" key="6">
    <source>
        <dbReference type="ARBA" id="ARBA00023026"/>
    </source>
</evidence>